<sequence length="611" mass="65186">MGLFRSASKTNSKPPSTTDTQSNETSMMADEALRADAAEWKPSTHEMLIMITLSVISLMTALDACIIITSLSAMVVDLQIDATQGFWIGTSYLLACGVFMPFIASLSNIFGRPVCLWTCMVFFTVGSIVCSVAHNIATMLVGRCVQGMGGGGVVVLSLVIFTDIVPLRYRPKYYGIVQGAWALGNCIGPVLGGAIVERTTWRWVFYIMLPFCAFGLVAIPLLLTIKPRTATMGEKLARVDWLGSFIFIASMTLFLVAICWGGSQYAWSDAHTIVPLILGCAGLVATALYESFVATEPFIRRSLFRNRTATIVYIGGGLQGLVLYSMLYYIPFFFLSVLGYSPLVTGLALFPTMLTFVPSSVATGAIITRLNTYRPSIWLGWAGCTLGIGLLAFLAGPTMSLAAWVVPLVLVGLGHGQVLTAQNFASQAACGPGDEAAAAALYALSRQLGMAIGVGVGGATFQNVMALKLGWEGLDASIAREAVSVAEQLRGGNADDAALRGQVVDAFVYGFRGVFALLMAVGCLALVLSFAVRHYSLDREIVSEHTLVDNRLSRMMQRRRGGDGGGGVMVMDPLEEVPSAGKAGSPSVEVHKSRPGLAVGEVLRPDAQLER</sequence>
<feature type="transmembrane region" description="Helical" evidence="6">
    <location>
        <begin position="48"/>
        <end position="74"/>
    </location>
</feature>
<dbReference type="InterPro" id="IPR011701">
    <property type="entry name" value="MFS"/>
</dbReference>
<evidence type="ECO:0000256" key="1">
    <source>
        <dbReference type="ARBA" id="ARBA00004141"/>
    </source>
</evidence>
<dbReference type="SUPFAM" id="SSF103473">
    <property type="entry name" value="MFS general substrate transporter"/>
    <property type="match status" value="1"/>
</dbReference>
<evidence type="ECO:0000256" key="3">
    <source>
        <dbReference type="ARBA" id="ARBA00022989"/>
    </source>
</evidence>
<feature type="transmembrane region" description="Helical" evidence="6">
    <location>
        <begin position="509"/>
        <end position="532"/>
    </location>
</feature>
<dbReference type="GO" id="GO:0022857">
    <property type="term" value="F:transmembrane transporter activity"/>
    <property type="evidence" value="ECO:0007669"/>
    <property type="project" value="InterPro"/>
</dbReference>
<evidence type="ECO:0000313" key="9">
    <source>
        <dbReference type="Proteomes" id="UP001217918"/>
    </source>
</evidence>
<feature type="transmembrane region" description="Helical" evidence="6">
    <location>
        <begin position="140"/>
        <end position="161"/>
    </location>
</feature>
<gene>
    <name evidence="8" type="ORF">P8C59_009003</name>
</gene>
<dbReference type="PANTHER" id="PTHR23501">
    <property type="entry name" value="MAJOR FACILITATOR SUPERFAMILY"/>
    <property type="match status" value="1"/>
</dbReference>
<protein>
    <recommendedName>
        <fullName evidence="7">Major facilitator superfamily (MFS) profile domain-containing protein</fullName>
    </recommendedName>
</protein>
<feature type="transmembrane region" description="Helical" evidence="6">
    <location>
        <begin position="379"/>
        <end position="406"/>
    </location>
</feature>
<dbReference type="Proteomes" id="UP001217918">
    <property type="component" value="Unassembled WGS sequence"/>
</dbReference>
<feature type="region of interest" description="Disordered" evidence="5">
    <location>
        <begin position="1"/>
        <end position="25"/>
    </location>
</feature>
<feature type="transmembrane region" description="Helical" evidence="6">
    <location>
        <begin position="173"/>
        <end position="191"/>
    </location>
</feature>
<keyword evidence="9" id="KW-1185">Reference proteome</keyword>
<feature type="compositionally biased region" description="Polar residues" evidence="5">
    <location>
        <begin position="7"/>
        <end position="25"/>
    </location>
</feature>
<dbReference type="InterPro" id="IPR036259">
    <property type="entry name" value="MFS_trans_sf"/>
</dbReference>
<dbReference type="InterPro" id="IPR020846">
    <property type="entry name" value="MFS_dom"/>
</dbReference>
<evidence type="ECO:0000256" key="4">
    <source>
        <dbReference type="ARBA" id="ARBA00023136"/>
    </source>
</evidence>
<keyword evidence="2 6" id="KW-0812">Transmembrane</keyword>
<feature type="transmembrane region" description="Helical" evidence="6">
    <location>
        <begin position="343"/>
        <end position="367"/>
    </location>
</feature>
<proteinExistence type="predicted"/>
<evidence type="ECO:0000259" key="7">
    <source>
        <dbReference type="PROSITE" id="PS50850"/>
    </source>
</evidence>
<keyword evidence="4 6" id="KW-0472">Membrane</keyword>
<dbReference type="PROSITE" id="PS50850">
    <property type="entry name" value="MFS"/>
    <property type="match status" value="1"/>
</dbReference>
<dbReference type="AlphaFoldDB" id="A0AAD9ICM9"/>
<dbReference type="GO" id="GO:0005886">
    <property type="term" value="C:plasma membrane"/>
    <property type="evidence" value="ECO:0007669"/>
    <property type="project" value="TreeGrafter"/>
</dbReference>
<name>A0AAD9ICM9_9PEZI</name>
<keyword evidence="3 6" id="KW-1133">Transmembrane helix</keyword>
<evidence type="ECO:0000256" key="6">
    <source>
        <dbReference type="SAM" id="Phobius"/>
    </source>
</evidence>
<dbReference type="Gene3D" id="1.20.1250.20">
    <property type="entry name" value="MFS general substrate transporter like domains"/>
    <property type="match status" value="1"/>
</dbReference>
<feature type="transmembrane region" description="Helical" evidence="6">
    <location>
        <begin position="273"/>
        <end position="289"/>
    </location>
</feature>
<reference evidence="8" key="1">
    <citation type="journal article" date="2023" name="Mol. Plant Microbe Interact.">
        <title>Elucidating the Obligate Nature and Biological Capacity of an Invasive Fungal Corn Pathogen.</title>
        <authorList>
            <person name="MacCready J.S."/>
            <person name="Roggenkamp E.M."/>
            <person name="Gdanetz K."/>
            <person name="Chilvers M.I."/>
        </authorList>
    </citation>
    <scope>NUCLEOTIDE SEQUENCE</scope>
    <source>
        <strain evidence="8">PM02</strain>
    </source>
</reference>
<feature type="domain" description="Major facilitator superfamily (MFS) profile" evidence="7">
    <location>
        <begin position="49"/>
        <end position="537"/>
    </location>
</feature>
<feature type="transmembrane region" description="Helical" evidence="6">
    <location>
        <begin position="86"/>
        <end position="107"/>
    </location>
</feature>
<feature type="transmembrane region" description="Helical" evidence="6">
    <location>
        <begin position="310"/>
        <end position="331"/>
    </location>
</feature>
<evidence type="ECO:0000256" key="2">
    <source>
        <dbReference type="ARBA" id="ARBA00022692"/>
    </source>
</evidence>
<feature type="transmembrane region" description="Helical" evidence="6">
    <location>
        <begin position="203"/>
        <end position="225"/>
    </location>
</feature>
<comment type="subcellular location">
    <subcellularLocation>
        <location evidence="1">Membrane</location>
        <topology evidence="1">Multi-pass membrane protein</topology>
    </subcellularLocation>
</comment>
<evidence type="ECO:0000313" key="8">
    <source>
        <dbReference type="EMBL" id="KAK2074829.1"/>
    </source>
</evidence>
<feature type="transmembrane region" description="Helical" evidence="6">
    <location>
        <begin position="245"/>
        <end position="267"/>
    </location>
</feature>
<organism evidence="8 9">
    <name type="scientific">Phyllachora maydis</name>
    <dbReference type="NCBI Taxonomy" id="1825666"/>
    <lineage>
        <taxon>Eukaryota</taxon>
        <taxon>Fungi</taxon>
        <taxon>Dikarya</taxon>
        <taxon>Ascomycota</taxon>
        <taxon>Pezizomycotina</taxon>
        <taxon>Sordariomycetes</taxon>
        <taxon>Sordariomycetidae</taxon>
        <taxon>Phyllachorales</taxon>
        <taxon>Phyllachoraceae</taxon>
        <taxon>Phyllachora</taxon>
    </lineage>
</organism>
<comment type="caution">
    <text evidence="8">The sequence shown here is derived from an EMBL/GenBank/DDBJ whole genome shotgun (WGS) entry which is preliminary data.</text>
</comment>
<evidence type="ECO:0000256" key="5">
    <source>
        <dbReference type="SAM" id="MobiDB-lite"/>
    </source>
</evidence>
<accession>A0AAD9ICM9</accession>
<feature type="transmembrane region" description="Helical" evidence="6">
    <location>
        <begin position="114"/>
        <end position="134"/>
    </location>
</feature>
<dbReference type="Gene3D" id="1.20.1720.10">
    <property type="entry name" value="Multidrug resistance protein D"/>
    <property type="match status" value="1"/>
</dbReference>
<dbReference type="Pfam" id="PF07690">
    <property type="entry name" value="MFS_1"/>
    <property type="match status" value="1"/>
</dbReference>
<dbReference type="EMBL" id="JAQQPM010000008">
    <property type="protein sequence ID" value="KAK2074829.1"/>
    <property type="molecule type" value="Genomic_DNA"/>
</dbReference>
<dbReference type="PANTHER" id="PTHR23501:SF94">
    <property type="entry name" value="MAJOR FACILITATOR SUPERFAMILY (MFS) PROFILE DOMAIN-CONTAINING PROTEIN"/>
    <property type="match status" value="1"/>
</dbReference>